<evidence type="ECO:0000313" key="2">
    <source>
        <dbReference type="Proteomes" id="UP000321547"/>
    </source>
</evidence>
<reference evidence="1 2" key="1">
    <citation type="submission" date="2019-07" db="EMBL/GenBank/DDBJ databases">
        <title>Whole genome shotgun sequence of Halolactibacillus halophilus NBRC 100868.</title>
        <authorList>
            <person name="Hosoyama A."/>
            <person name="Uohara A."/>
            <person name="Ohji S."/>
            <person name="Ichikawa N."/>
        </authorList>
    </citation>
    <scope>NUCLEOTIDE SEQUENCE [LARGE SCALE GENOMIC DNA]</scope>
    <source>
        <strain evidence="1 2">NBRC 100868</strain>
    </source>
</reference>
<protein>
    <recommendedName>
        <fullName evidence="3">Transposase</fullName>
    </recommendedName>
</protein>
<sequence>MSTGYPPTVDNYFVDKSFSSVKHSYNIKKRAILQGISMVIHITTDMWEIFIHKL</sequence>
<evidence type="ECO:0000313" key="1">
    <source>
        <dbReference type="EMBL" id="GEM02134.1"/>
    </source>
</evidence>
<keyword evidence="2" id="KW-1185">Reference proteome</keyword>
<comment type="caution">
    <text evidence="1">The sequence shown here is derived from an EMBL/GenBank/DDBJ whole genome shotgun (WGS) entry which is preliminary data.</text>
</comment>
<organism evidence="1 2">
    <name type="scientific">Halolactibacillus halophilus</name>
    <dbReference type="NCBI Taxonomy" id="306540"/>
    <lineage>
        <taxon>Bacteria</taxon>
        <taxon>Bacillati</taxon>
        <taxon>Bacillota</taxon>
        <taxon>Bacilli</taxon>
        <taxon>Bacillales</taxon>
        <taxon>Bacillaceae</taxon>
        <taxon>Halolactibacillus</taxon>
    </lineage>
</organism>
<accession>A0ABQ0VPW3</accession>
<name>A0ABQ0VPW3_9BACI</name>
<gene>
    <name evidence="1" type="ORF">HHA03_16660</name>
</gene>
<dbReference type="Proteomes" id="UP000321547">
    <property type="component" value="Unassembled WGS sequence"/>
</dbReference>
<dbReference type="EMBL" id="BJWI01000025">
    <property type="protein sequence ID" value="GEM02134.1"/>
    <property type="molecule type" value="Genomic_DNA"/>
</dbReference>
<proteinExistence type="predicted"/>
<evidence type="ECO:0008006" key="3">
    <source>
        <dbReference type="Google" id="ProtNLM"/>
    </source>
</evidence>